<dbReference type="PANTHER" id="PTHR30151">
    <property type="entry name" value="ALKANE SULFONATE ABC TRANSPORTER-RELATED, MEMBRANE SUBUNIT"/>
    <property type="match status" value="1"/>
</dbReference>
<evidence type="ECO:0000313" key="10">
    <source>
        <dbReference type="Proteomes" id="UP001596516"/>
    </source>
</evidence>
<accession>A0ABW2UKJ4</accession>
<name>A0ABW2UKJ4_9RHOB</name>
<dbReference type="CDD" id="cd06261">
    <property type="entry name" value="TM_PBP2"/>
    <property type="match status" value="1"/>
</dbReference>
<keyword evidence="3" id="KW-1003">Cell membrane</keyword>
<dbReference type="Gene3D" id="1.10.3720.10">
    <property type="entry name" value="MetI-like"/>
    <property type="match status" value="1"/>
</dbReference>
<sequence>MKGLMRALGVLLLAVAGWQVLVWLTAVPHFILPAPERVARSLWANRALLAENAVATYGQILLGLALGTVLGCGTAVQLALSPLARVALRPVLVFAQAIPVFALAPILTLWLGYGPASKVVMVVLVTYFPVASALHDGLMRMPQGYDDLARVMGAGRMRRLWQLQLPLALPALGSGVRLAAVAAPFGAVIGEWVGSSRGLGYLMLLANGRAQTDLMFAALVVLAGFTVALHLAVDRLALALTRRIG</sequence>
<comment type="caution">
    <text evidence="9">The sequence shown here is derived from an EMBL/GenBank/DDBJ whole genome shotgun (WGS) entry which is preliminary data.</text>
</comment>
<dbReference type="SUPFAM" id="SSF161098">
    <property type="entry name" value="MetI-like"/>
    <property type="match status" value="1"/>
</dbReference>
<dbReference type="PROSITE" id="PS50928">
    <property type="entry name" value="ABC_TM1"/>
    <property type="match status" value="1"/>
</dbReference>
<keyword evidence="2 7" id="KW-0813">Transport</keyword>
<comment type="subcellular location">
    <subcellularLocation>
        <location evidence="1 7">Cell membrane</location>
        <topology evidence="1 7">Multi-pass membrane protein</topology>
    </subcellularLocation>
</comment>
<gene>
    <name evidence="9" type="ORF">ACFQXB_11040</name>
</gene>
<evidence type="ECO:0000256" key="1">
    <source>
        <dbReference type="ARBA" id="ARBA00004651"/>
    </source>
</evidence>
<evidence type="ECO:0000313" key="9">
    <source>
        <dbReference type="EMBL" id="MFC7704728.1"/>
    </source>
</evidence>
<evidence type="ECO:0000256" key="2">
    <source>
        <dbReference type="ARBA" id="ARBA00022448"/>
    </source>
</evidence>
<dbReference type="RefSeq" id="WP_377403343.1">
    <property type="nucleotide sequence ID" value="NZ_JBHTFQ010000005.1"/>
</dbReference>
<evidence type="ECO:0000256" key="3">
    <source>
        <dbReference type="ARBA" id="ARBA00022475"/>
    </source>
</evidence>
<dbReference type="InterPro" id="IPR035906">
    <property type="entry name" value="MetI-like_sf"/>
</dbReference>
<evidence type="ECO:0000256" key="5">
    <source>
        <dbReference type="ARBA" id="ARBA00022989"/>
    </source>
</evidence>
<keyword evidence="6 7" id="KW-0472">Membrane</keyword>
<proteinExistence type="inferred from homology"/>
<evidence type="ECO:0000259" key="8">
    <source>
        <dbReference type="PROSITE" id="PS50928"/>
    </source>
</evidence>
<dbReference type="PANTHER" id="PTHR30151:SF20">
    <property type="entry name" value="ABC TRANSPORTER PERMEASE PROTEIN HI_0355-RELATED"/>
    <property type="match status" value="1"/>
</dbReference>
<reference evidence="10" key="1">
    <citation type="journal article" date="2019" name="Int. J. Syst. Evol. Microbiol.">
        <title>The Global Catalogue of Microorganisms (GCM) 10K type strain sequencing project: providing services to taxonomists for standard genome sequencing and annotation.</title>
        <authorList>
            <consortium name="The Broad Institute Genomics Platform"/>
            <consortium name="The Broad Institute Genome Sequencing Center for Infectious Disease"/>
            <person name="Wu L."/>
            <person name="Ma J."/>
        </authorList>
    </citation>
    <scope>NUCLEOTIDE SEQUENCE [LARGE SCALE GENOMIC DNA]</scope>
    <source>
        <strain evidence="10">CGMCC 1.12750</strain>
    </source>
</reference>
<evidence type="ECO:0000256" key="7">
    <source>
        <dbReference type="RuleBase" id="RU363032"/>
    </source>
</evidence>
<keyword evidence="10" id="KW-1185">Reference proteome</keyword>
<feature type="transmembrane region" description="Helical" evidence="7">
    <location>
        <begin position="92"/>
        <end position="113"/>
    </location>
</feature>
<keyword evidence="5 7" id="KW-1133">Transmembrane helix</keyword>
<evidence type="ECO:0000256" key="4">
    <source>
        <dbReference type="ARBA" id="ARBA00022692"/>
    </source>
</evidence>
<organism evidence="9 10">
    <name type="scientific">Plastorhodobacter daqingensis</name>
    <dbReference type="NCBI Taxonomy" id="1387281"/>
    <lineage>
        <taxon>Bacteria</taxon>
        <taxon>Pseudomonadati</taxon>
        <taxon>Pseudomonadota</taxon>
        <taxon>Alphaproteobacteria</taxon>
        <taxon>Rhodobacterales</taxon>
        <taxon>Paracoccaceae</taxon>
        <taxon>Plastorhodobacter</taxon>
    </lineage>
</organism>
<feature type="transmembrane region" description="Helical" evidence="7">
    <location>
        <begin position="57"/>
        <end position="80"/>
    </location>
</feature>
<dbReference type="EMBL" id="JBHTFQ010000005">
    <property type="protein sequence ID" value="MFC7704728.1"/>
    <property type="molecule type" value="Genomic_DNA"/>
</dbReference>
<dbReference type="Pfam" id="PF00528">
    <property type="entry name" value="BPD_transp_1"/>
    <property type="match status" value="1"/>
</dbReference>
<dbReference type="Proteomes" id="UP001596516">
    <property type="component" value="Unassembled WGS sequence"/>
</dbReference>
<feature type="transmembrane region" description="Helical" evidence="7">
    <location>
        <begin position="119"/>
        <end position="138"/>
    </location>
</feature>
<dbReference type="InterPro" id="IPR000515">
    <property type="entry name" value="MetI-like"/>
</dbReference>
<feature type="domain" description="ABC transmembrane type-1" evidence="8">
    <location>
        <begin position="49"/>
        <end position="233"/>
    </location>
</feature>
<keyword evidence="4 7" id="KW-0812">Transmembrane</keyword>
<protein>
    <submittedName>
        <fullName evidence="9">ABC transporter permease</fullName>
    </submittedName>
</protein>
<feature type="transmembrane region" description="Helical" evidence="7">
    <location>
        <begin position="167"/>
        <end position="194"/>
    </location>
</feature>
<comment type="similarity">
    <text evidence="7">Belongs to the binding-protein-dependent transport system permease family.</text>
</comment>
<evidence type="ECO:0000256" key="6">
    <source>
        <dbReference type="ARBA" id="ARBA00023136"/>
    </source>
</evidence>
<feature type="transmembrane region" description="Helical" evidence="7">
    <location>
        <begin position="214"/>
        <end position="233"/>
    </location>
</feature>